<accession>A0A6J4JBX5</accession>
<organism evidence="7">
    <name type="scientific">uncultured Blastococcus sp</name>
    <dbReference type="NCBI Taxonomy" id="217144"/>
    <lineage>
        <taxon>Bacteria</taxon>
        <taxon>Bacillati</taxon>
        <taxon>Actinomycetota</taxon>
        <taxon>Actinomycetes</taxon>
        <taxon>Geodermatophilales</taxon>
        <taxon>Geodermatophilaceae</taxon>
        <taxon>Blastococcus</taxon>
        <taxon>environmental samples</taxon>
    </lineage>
</organism>
<dbReference type="GO" id="GO:0006310">
    <property type="term" value="P:DNA recombination"/>
    <property type="evidence" value="ECO:0007669"/>
    <property type="project" value="InterPro"/>
</dbReference>
<dbReference type="InterPro" id="IPR012310">
    <property type="entry name" value="DNA_ligase_ATP-dep_cent"/>
</dbReference>
<evidence type="ECO:0000259" key="6">
    <source>
        <dbReference type="PROSITE" id="PS50160"/>
    </source>
</evidence>
<feature type="region of interest" description="Disordered" evidence="5">
    <location>
        <begin position="1"/>
        <end position="38"/>
    </location>
</feature>
<reference evidence="7" key="1">
    <citation type="submission" date="2020-02" db="EMBL/GenBank/DDBJ databases">
        <authorList>
            <person name="Meier V. D."/>
        </authorList>
    </citation>
    <scope>NUCLEOTIDE SEQUENCE</scope>
    <source>
        <strain evidence="7">AVDCRST_MAG57</strain>
    </source>
</reference>
<dbReference type="InterPro" id="IPR014144">
    <property type="entry name" value="LigD_PE_domain"/>
</dbReference>
<dbReference type="PROSITE" id="PS50160">
    <property type="entry name" value="DNA_LIGASE_A3"/>
    <property type="match status" value="1"/>
</dbReference>
<keyword evidence="3 7" id="KW-0436">Ligase</keyword>
<dbReference type="Gene3D" id="2.40.50.140">
    <property type="entry name" value="Nucleic acid-binding proteins"/>
    <property type="match status" value="1"/>
</dbReference>
<name>A0A6J4JBX5_9ACTN</name>
<feature type="domain" description="ATP-dependent DNA ligase family profile" evidence="6">
    <location>
        <begin position="286"/>
        <end position="410"/>
    </location>
</feature>
<dbReference type="AlphaFoldDB" id="A0A6J4JBX5"/>
<dbReference type="SUPFAM" id="SSF50249">
    <property type="entry name" value="Nucleic acid-binding proteins"/>
    <property type="match status" value="1"/>
</dbReference>
<dbReference type="InterPro" id="IPR012309">
    <property type="entry name" value="DNA_ligase_ATP-dep_C"/>
</dbReference>
<dbReference type="InterPro" id="IPR050191">
    <property type="entry name" value="ATP-dep_DNA_ligase"/>
</dbReference>
<protein>
    <recommendedName>
        <fullName evidence="2">DNA ligase (ATP)</fullName>
        <ecNumber evidence="2">6.5.1.1</ecNumber>
    </recommendedName>
</protein>
<dbReference type="InterPro" id="IPR014146">
    <property type="entry name" value="LigD_ligase_dom"/>
</dbReference>
<dbReference type="InterPro" id="IPR012340">
    <property type="entry name" value="NA-bd_OB-fold"/>
</dbReference>
<comment type="catalytic activity">
    <reaction evidence="4">
        <text>ATP + (deoxyribonucleotide)n-3'-hydroxyl + 5'-phospho-(deoxyribonucleotide)m = (deoxyribonucleotide)n+m + AMP + diphosphate.</text>
        <dbReference type="EC" id="6.5.1.1"/>
    </reaction>
</comment>
<feature type="compositionally biased region" description="Basic and acidic residues" evidence="5">
    <location>
        <begin position="7"/>
        <end position="24"/>
    </location>
</feature>
<evidence type="ECO:0000256" key="5">
    <source>
        <dbReference type="SAM" id="MobiDB-lite"/>
    </source>
</evidence>
<dbReference type="CDD" id="cd07906">
    <property type="entry name" value="Adenylation_DNA_ligase_LigD_LigC"/>
    <property type="match status" value="1"/>
</dbReference>
<evidence type="ECO:0000256" key="4">
    <source>
        <dbReference type="ARBA" id="ARBA00034003"/>
    </source>
</evidence>
<dbReference type="Gene3D" id="3.30.470.30">
    <property type="entry name" value="DNA ligase/mRNA capping enzyme"/>
    <property type="match status" value="1"/>
</dbReference>
<evidence type="ECO:0000313" key="7">
    <source>
        <dbReference type="EMBL" id="CAA9274865.1"/>
    </source>
</evidence>
<dbReference type="PANTHER" id="PTHR45674:SF4">
    <property type="entry name" value="DNA LIGASE 1"/>
    <property type="match status" value="1"/>
</dbReference>
<proteinExistence type="inferred from homology"/>
<evidence type="ECO:0000256" key="3">
    <source>
        <dbReference type="ARBA" id="ARBA00022598"/>
    </source>
</evidence>
<dbReference type="Pfam" id="PF01068">
    <property type="entry name" value="DNA_ligase_A_M"/>
    <property type="match status" value="1"/>
</dbReference>
<sequence>MPAGSRGRRDDPLAEYRAKRDPARTAEPVPAADQPLPVGDDDTFVVQEHHTHRGSPTHPTGERVHFDLRLERGGVLKSWAVPKGPPVEPGVNRLAVPTEDHPLEYASFAGDIAAGEYGGGRVTIWDAGRYATEKWDDRHVIVTFDGSRLAGRYALFPLDDGAWNIRKLDAHLPEAPAPVPLPMLATAGELPADDAAWGYEFKWDGVRAVAAVHGGVLGLTSRKGTDITVRYPEVARLPAGLSGHDAVVDGEIVAMDAAGRPDFGALQNRMHRTGPEVPRLAAEKPVTFLVFDLLSLDGEDLLDLPYAQRRTRLDALGLTGQRWVTTPWFPGTGEGEGEGVGAGVHAASQENGLEGVVAKRLDSVYRPGVRSPDWRKIKNVRTQSVVVGGWRPGQGRRAGGIGSLLVGVPDDEGRLVYVGHVGTGFSAADLRDLQRTLTARRTSPFDGDLPREVTRDAHWVEPDLVGEVAYAVWTADRRLRHPAWRGVRDDLEPDDVVIEP</sequence>
<comment type="similarity">
    <text evidence="1">Belongs to the ATP-dependent DNA ligase family.</text>
</comment>
<dbReference type="EMBL" id="CADCTI010000278">
    <property type="protein sequence ID" value="CAA9274865.1"/>
    <property type="molecule type" value="Genomic_DNA"/>
</dbReference>
<dbReference type="PANTHER" id="PTHR45674">
    <property type="entry name" value="DNA LIGASE 1/3 FAMILY MEMBER"/>
    <property type="match status" value="1"/>
</dbReference>
<dbReference type="Pfam" id="PF04679">
    <property type="entry name" value="DNA_ligase_A_C"/>
    <property type="match status" value="1"/>
</dbReference>
<evidence type="ECO:0000256" key="1">
    <source>
        <dbReference type="ARBA" id="ARBA00007572"/>
    </source>
</evidence>
<dbReference type="CDD" id="cd07971">
    <property type="entry name" value="OBF_DNA_ligase_LigD"/>
    <property type="match status" value="1"/>
</dbReference>
<dbReference type="GO" id="GO:0003910">
    <property type="term" value="F:DNA ligase (ATP) activity"/>
    <property type="evidence" value="ECO:0007669"/>
    <property type="project" value="UniProtKB-EC"/>
</dbReference>
<dbReference type="NCBIfam" id="TIGR02779">
    <property type="entry name" value="NHEJ_ligase_lig"/>
    <property type="match status" value="1"/>
</dbReference>
<dbReference type="EC" id="6.5.1.1" evidence="2"/>
<dbReference type="SUPFAM" id="SSF56091">
    <property type="entry name" value="DNA ligase/mRNA capping enzyme, catalytic domain"/>
    <property type="match status" value="1"/>
</dbReference>
<dbReference type="Gene3D" id="3.30.1490.70">
    <property type="match status" value="1"/>
</dbReference>
<evidence type="ECO:0000256" key="2">
    <source>
        <dbReference type="ARBA" id="ARBA00012727"/>
    </source>
</evidence>
<dbReference type="GO" id="GO:0005524">
    <property type="term" value="F:ATP binding"/>
    <property type="evidence" value="ECO:0007669"/>
    <property type="project" value="InterPro"/>
</dbReference>
<dbReference type="Pfam" id="PF13298">
    <property type="entry name" value="LigD_N"/>
    <property type="match status" value="1"/>
</dbReference>
<gene>
    <name evidence="7" type="ORF">AVDCRST_MAG57-3628</name>
</gene>
<dbReference type="GO" id="GO:0006281">
    <property type="term" value="P:DNA repair"/>
    <property type="evidence" value="ECO:0007669"/>
    <property type="project" value="InterPro"/>
</dbReference>